<comment type="similarity">
    <text evidence="2">Belongs to the major facilitator superfamily. EmrB family.</text>
</comment>
<feature type="transmembrane region" description="Helical" evidence="9">
    <location>
        <begin position="47"/>
        <end position="66"/>
    </location>
</feature>
<comment type="caution">
    <text evidence="11">The sequence shown here is derived from an EMBL/GenBank/DDBJ whole genome shotgun (WGS) entry which is preliminary data.</text>
</comment>
<keyword evidence="12" id="KW-1185">Reference proteome</keyword>
<feature type="transmembrane region" description="Helical" evidence="9">
    <location>
        <begin position="266"/>
        <end position="288"/>
    </location>
</feature>
<dbReference type="CDD" id="cd17321">
    <property type="entry name" value="MFS_MMR_MDR_like"/>
    <property type="match status" value="1"/>
</dbReference>
<dbReference type="SUPFAM" id="SSF103473">
    <property type="entry name" value="MFS general substrate transporter"/>
    <property type="match status" value="1"/>
</dbReference>
<evidence type="ECO:0000256" key="6">
    <source>
        <dbReference type="ARBA" id="ARBA00022989"/>
    </source>
</evidence>
<evidence type="ECO:0000256" key="2">
    <source>
        <dbReference type="ARBA" id="ARBA00008537"/>
    </source>
</evidence>
<evidence type="ECO:0000256" key="8">
    <source>
        <dbReference type="ARBA" id="ARBA00023251"/>
    </source>
</evidence>
<name>A0A1S2QE79_9ACTN</name>
<dbReference type="InterPro" id="IPR036259">
    <property type="entry name" value="MFS_trans_sf"/>
</dbReference>
<feature type="transmembrane region" description="Helical" evidence="9">
    <location>
        <begin position="103"/>
        <end position="125"/>
    </location>
</feature>
<keyword evidence="7 9" id="KW-0472">Membrane</keyword>
<gene>
    <name evidence="11" type="ORF">BIV23_17015</name>
</gene>
<evidence type="ECO:0000256" key="3">
    <source>
        <dbReference type="ARBA" id="ARBA00022448"/>
    </source>
</evidence>
<dbReference type="InterPro" id="IPR004638">
    <property type="entry name" value="EmrB-like"/>
</dbReference>
<keyword evidence="5 9" id="KW-0812">Transmembrane</keyword>
<feature type="transmembrane region" description="Helical" evidence="9">
    <location>
        <begin position="78"/>
        <end position="97"/>
    </location>
</feature>
<dbReference type="PANTHER" id="PTHR42718:SF9">
    <property type="entry name" value="MAJOR FACILITATOR SUPERFAMILY MULTIDRUG TRANSPORTER MFSC"/>
    <property type="match status" value="1"/>
</dbReference>
<dbReference type="PRINTS" id="PR01036">
    <property type="entry name" value="TCRTETB"/>
</dbReference>
<dbReference type="RefSeq" id="WP_071381712.1">
    <property type="nucleotide sequence ID" value="NZ_MLYO01000027.1"/>
</dbReference>
<evidence type="ECO:0000256" key="7">
    <source>
        <dbReference type="ARBA" id="ARBA00023136"/>
    </source>
</evidence>
<proteinExistence type="inferred from homology"/>
<feature type="transmembrane region" description="Helical" evidence="9">
    <location>
        <begin position="224"/>
        <end position="245"/>
    </location>
</feature>
<organism evidence="11 12">
    <name type="scientific">Streptomyces monashensis</name>
    <dbReference type="NCBI Taxonomy" id="1678012"/>
    <lineage>
        <taxon>Bacteria</taxon>
        <taxon>Bacillati</taxon>
        <taxon>Actinomycetota</taxon>
        <taxon>Actinomycetes</taxon>
        <taxon>Kitasatosporales</taxon>
        <taxon>Streptomycetaceae</taxon>
        <taxon>Streptomyces</taxon>
    </lineage>
</organism>
<evidence type="ECO:0000256" key="5">
    <source>
        <dbReference type="ARBA" id="ARBA00022692"/>
    </source>
</evidence>
<evidence type="ECO:0000313" key="12">
    <source>
        <dbReference type="Proteomes" id="UP000179642"/>
    </source>
</evidence>
<keyword evidence="4" id="KW-1003">Cell membrane</keyword>
<keyword evidence="6 9" id="KW-1133">Transmembrane helix</keyword>
<feature type="transmembrane region" description="Helical" evidence="9">
    <location>
        <begin position="434"/>
        <end position="453"/>
    </location>
</feature>
<dbReference type="GO" id="GO:0046677">
    <property type="term" value="P:response to antibiotic"/>
    <property type="evidence" value="ECO:0007669"/>
    <property type="project" value="UniProtKB-KW"/>
</dbReference>
<evidence type="ECO:0000256" key="1">
    <source>
        <dbReference type="ARBA" id="ARBA00004651"/>
    </source>
</evidence>
<keyword evidence="8" id="KW-0046">Antibiotic resistance</keyword>
<sequence length="480" mass="50302">MPELSPRRRLLVLAICCMSLLIVSLDNTVLNVALPSMQRDLHASTSGLQWTIDAYTLVLASLLMLAGSTADRIGRKKVFMTGLLVFTVGSVLCSLAPNLSLLIVFRMVQAVGGSMLNPVAMSIITNTFTDARERARAIGVWGAVVGISMAAGPLVGGLLVQSVSWRAIFWINLPVGLVALLLTLRFVPESRAPKARRPDPVGQLLVIALFGSLTYAIIEAPDSTASVVAPFAAVAVVALLALLWYEPRRDEPLIDLRFFRSAPFSGATVIAISAFAALGGFLFLSTLYLQNVRGLDALHAGLWMLPMAAPTFLCAPLSGRLVGSRGPRLPLLIAGTAMTASGVLFAAFDAETSNTNRLFCYALFGIGFGFVNAPITNTAVSGMPRAQAGVAAAVASTSRQLGQTLGVAVIGAVLASGIGSSSHPQAFVPAARPGWWILTGCGLAVLVLGLLTSGRWARATATRTAQSLQAPEIRQPVGSA</sequence>
<feature type="transmembrane region" description="Helical" evidence="9">
    <location>
        <begin position="167"/>
        <end position="188"/>
    </location>
</feature>
<dbReference type="InterPro" id="IPR011701">
    <property type="entry name" value="MFS"/>
</dbReference>
<dbReference type="Pfam" id="PF07690">
    <property type="entry name" value="MFS_1"/>
    <property type="match status" value="1"/>
</dbReference>
<accession>A0A1S2QE79</accession>
<keyword evidence="3" id="KW-0813">Transport</keyword>
<feature type="transmembrane region" description="Helical" evidence="9">
    <location>
        <begin position="401"/>
        <end position="422"/>
    </location>
</feature>
<dbReference type="EMBL" id="MLYO01000027">
    <property type="protein sequence ID" value="OIK04462.1"/>
    <property type="molecule type" value="Genomic_DNA"/>
</dbReference>
<protein>
    <submittedName>
        <fullName evidence="11">MFS transporter</fullName>
    </submittedName>
</protein>
<dbReference type="GO" id="GO:0005886">
    <property type="term" value="C:plasma membrane"/>
    <property type="evidence" value="ECO:0007669"/>
    <property type="project" value="UniProtKB-SubCell"/>
</dbReference>
<reference evidence="11 12" key="1">
    <citation type="submission" date="2016-10" db="EMBL/GenBank/DDBJ databases">
        <title>Genome sequence of Streptomyces sp. MUSC 1.</title>
        <authorList>
            <person name="Lee L.-H."/>
            <person name="Ser H.-L."/>
            <person name="Law J.W.-F."/>
        </authorList>
    </citation>
    <scope>NUCLEOTIDE SEQUENCE [LARGE SCALE GENOMIC DNA]</scope>
    <source>
        <strain evidence="11 12">MUSC 1</strain>
    </source>
</reference>
<dbReference type="GO" id="GO:0022857">
    <property type="term" value="F:transmembrane transporter activity"/>
    <property type="evidence" value="ECO:0007669"/>
    <property type="project" value="InterPro"/>
</dbReference>
<evidence type="ECO:0000313" key="11">
    <source>
        <dbReference type="EMBL" id="OIK04462.1"/>
    </source>
</evidence>
<dbReference type="AlphaFoldDB" id="A0A1S2QE79"/>
<dbReference type="NCBIfam" id="TIGR00711">
    <property type="entry name" value="efflux_EmrB"/>
    <property type="match status" value="1"/>
</dbReference>
<dbReference type="Proteomes" id="UP000179642">
    <property type="component" value="Unassembled WGS sequence"/>
</dbReference>
<dbReference type="PANTHER" id="PTHR42718">
    <property type="entry name" value="MAJOR FACILITATOR SUPERFAMILY MULTIDRUG TRANSPORTER MFSC"/>
    <property type="match status" value="1"/>
</dbReference>
<evidence type="ECO:0000256" key="4">
    <source>
        <dbReference type="ARBA" id="ARBA00022475"/>
    </source>
</evidence>
<evidence type="ECO:0000259" key="10">
    <source>
        <dbReference type="PROSITE" id="PS50850"/>
    </source>
</evidence>
<comment type="subcellular location">
    <subcellularLocation>
        <location evidence="1">Cell membrane</location>
        <topology evidence="1">Multi-pass membrane protein</topology>
    </subcellularLocation>
</comment>
<dbReference type="PROSITE" id="PS50850">
    <property type="entry name" value="MFS"/>
    <property type="match status" value="1"/>
</dbReference>
<dbReference type="Gene3D" id="1.20.1720.10">
    <property type="entry name" value="Multidrug resistance protein D"/>
    <property type="match status" value="1"/>
</dbReference>
<dbReference type="Gene3D" id="1.20.1250.20">
    <property type="entry name" value="MFS general substrate transporter like domains"/>
    <property type="match status" value="1"/>
</dbReference>
<feature type="domain" description="Major facilitator superfamily (MFS) profile" evidence="10">
    <location>
        <begin position="12"/>
        <end position="457"/>
    </location>
</feature>
<feature type="transmembrane region" description="Helical" evidence="9">
    <location>
        <begin position="200"/>
        <end position="218"/>
    </location>
</feature>
<feature type="transmembrane region" description="Helical" evidence="9">
    <location>
        <begin position="137"/>
        <end position="161"/>
    </location>
</feature>
<dbReference type="OrthoDB" id="9781469at2"/>
<feature type="transmembrane region" description="Helical" evidence="9">
    <location>
        <begin position="300"/>
        <end position="317"/>
    </location>
</feature>
<feature type="transmembrane region" description="Helical" evidence="9">
    <location>
        <begin position="360"/>
        <end position="380"/>
    </location>
</feature>
<evidence type="ECO:0000256" key="9">
    <source>
        <dbReference type="SAM" id="Phobius"/>
    </source>
</evidence>
<feature type="transmembrane region" description="Helical" evidence="9">
    <location>
        <begin position="329"/>
        <end position="348"/>
    </location>
</feature>
<dbReference type="InterPro" id="IPR020846">
    <property type="entry name" value="MFS_dom"/>
</dbReference>